<dbReference type="EMBL" id="QREH01000001">
    <property type="protein sequence ID" value="REE04529.1"/>
    <property type="molecule type" value="Genomic_DNA"/>
</dbReference>
<dbReference type="Proteomes" id="UP000256727">
    <property type="component" value="Unassembled WGS sequence"/>
</dbReference>
<evidence type="ECO:0000313" key="1">
    <source>
        <dbReference type="EMBL" id="REE04529.1"/>
    </source>
</evidence>
<proteinExistence type="predicted"/>
<organism evidence="1 2">
    <name type="scientific">Citricoccus muralis</name>
    <dbReference type="NCBI Taxonomy" id="169134"/>
    <lineage>
        <taxon>Bacteria</taxon>
        <taxon>Bacillati</taxon>
        <taxon>Actinomycetota</taxon>
        <taxon>Actinomycetes</taxon>
        <taxon>Micrococcales</taxon>
        <taxon>Micrococcaceae</taxon>
        <taxon>Citricoccus</taxon>
    </lineage>
</organism>
<accession>A0A3D9LDM0</accession>
<dbReference type="RefSeq" id="WP_115932445.1">
    <property type="nucleotide sequence ID" value="NZ_QREH01000001.1"/>
</dbReference>
<keyword evidence="2" id="KW-1185">Reference proteome</keyword>
<sequence>MGAYEIDPVGLGAVMLNADVHVQNLRDDNTLTTALSSAESAAKDVSVVVEALSSFEANLAIPAKDNIISLCEGRLVATQTLVDAYVEASAEQGENARISSEAIDTARDTLDRDQYGAVDLNEL</sequence>
<reference evidence="1 2" key="1">
    <citation type="submission" date="2018-07" db="EMBL/GenBank/DDBJ databases">
        <title>Sequencing the genomes of 1000 actinobacteria strains.</title>
        <authorList>
            <person name="Klenk H.-P."/>
        </authorList>
    </citation>
    <scope>NUCLEOTIDE SEQUENCE [LARGE SCALE GENOMIC DNA]</scope>
    <source>
        <strain evidence="1 2">DSM 14442</strain>
    </source>
</reference>
<gene>
    <name evidence="1" type="ORF">C8E99_2365</name>
</gene>
<protein>
    <submittedName>
        <fullName evidence="1">Uncharacterized protein</fullName>
    </submittedName>
</protein>
<name>A0A3D9LDM0_9MICC</name>
<dbReference type="AlphaFoldDB" id="A0A3D9LDM0"/>
<evidence type="ECO:0000313" key="2">
    <source>
        <dbReference type="Proteomes" id="UP000256727"/>
    </source>
</evidence>
<comment type="caution">
    <text evidence="1">The sequence shown here is derived from an EMBL/GenBank/DDBJ whole genome shotgun (WGS) entry which is preliminary data.</text>
</comment>